<dbReference type="OrthoDB" id="9795666at2"/>
<proteinExistence type="inferred from homology"/>
<dbReference type="Gene3D" id="1.10.10.10">
    <property type="entry name" value="Winged helix-like DNA-binding domain superfamily/Winged helix DNA-binding domain"/>
    <property type="match status" value="1"/>
</dbReference>
<reference evidence="9 10" key="1">
    <citation type="submission" date="2019-02" db="EMBL/GenBank/DDBJ databases">
        <title>Deep-cultivation of Planctomycetes and their phenomic and genomic characterization uncovers novel biology.</title>
        <authorList>
            <person name="Wiegand S."/>
            <person name="Jogler M."/>
            <person name="Boedeker C."/>
            <person name="Pinto D."/>
            <person name="Vollmers J."/>
            <person name="Rivas-Marin E."/>
            <person name="Kohn T."/>
            <person name="Peeters S.H."/>
            <person name="Heuer A."/>
            <person name="Rast P."/>
            <person name="Oberbeckmann S."/>
            <person name="Bunk B."/>
            <person name="Jeske O."/>
            <person name="Meyerdierks A."/>
            <person name="Storesund J.E."/>
            <person name="Kallscheuer N."/>
            <person name="Luecker S."/>
            <person name="Lage O.M."/>
            <person name="Pohl T."/>
            <person name="Merkel B.J."/>
            <person name="Hornburger P."/>
            <person name="Mueller R.-W."/>
            <person name="Bruemmer F."/>
            <person name="Labrenz M."/>
            <person name="Spormann A.M."/>
            <person name="Op Den Camp H."/>
            <person name="Overmann J."/>
            <person name="Amann R."/>
            <person name="Jetten M.S.M."/>
            <person name="Mascher T."/>
            <person name="Medema M.H."/>
            <person name="Devos D.P."/>
            <person name="Kaster A.-K."/>
            <person name="Ovreas L."/>
            <person name="Rohde M."/>
            <person name="Galperin M.Y."/>
            <person name="Jogler C."/>
        </authorList>
    </citation>
    <scope>NUCLEOTIDE SEQUENCE [LARGE SCALE GENOMIC DNA]</scope>
    <source>
        <strain evidence="9 10">KOR42</strain>
    </source>
</reference>
<evidence type="ECO:0000256" key="5">
    <source>
        <dbReference type="ARBA" id="ARBA00023163"/>
    </source>
</evidence>
<dbReference type="PANTHER" id="PTHR43133:SF8">
    <property type="entry name" value="RNA POLYMERASE SIGMA FACTOR HI_1459-RELATED"/>
    <property type="match status" value="1"/>
</dbReference>
<dbReference type="Pfam" id="PF08281">
    <property type="entry name" value="Sigma70_r4_2"/>
    <property type="match status" value="1"/>
</dbReference>
<evidence type="ECO:0000256" key="6">
    <source>
        <dbReference type="RuleBase" id="RU000716"/>
    </source>
</evidence>
<dbReference type="GO" id="GO:0003677">
    <property type="term" value="F:DNA binding"/>
    <property type="evidence" value="ECO:0007669"/>
    <property type="project" value="UniProtKB-KW"/>
</dbReference>
<keyword evidence="3 6" id="KW-0731">Sigma factor</keyword>
<comment type="caution">
    <text evidence="9">The sequence shown here is derived from an EMBL/GenBank/DDBJ whole genome shotgun (WGS) entry which is preliminary data.</text>
</comment>
<keyword evidence="5 6" id="KW-0804">Transcription</keyword>
<keyword evidence="4 6" id="KW-0238">DNA-binding</keyword>
<dbReference type="InterPro" id="IPR007627">
    <property type="entry name" value="RNA_pol_sigma70_r2"/>
</dbReference>
<dbReference type="InterPro" id="IPR036388">
    <property type="entry name" value="WH-like_DNA-bd_sf"/>
</dbReference>
<dbReference type="PANTHER" id="PTHR43133">
    <property type="entry name" value="RNA POLYMERASE ECF-TYPE SIGMA FACTO"/>
    <property type="match status" value="1"/>
</dbReference>
<sequence>MLRVKDGDDGAFAQIVQRFQNRLVGVFTNMFADSSLAEDLAQEVFLRVYRAKQGYQPTAKLSTWIFQIAHNLASNSRRSKGRKKEVQFQQSLSGSQPVAFGEERLPENSSLMPTRQFEKSELQDRVQQAMSLLNERQRMAVLLHRFEGMSYADIGEAMDLSPQAVKSLLSRARENLREALESFVQ</sequence>
<dbReference type="InterPro" id="IPR013249">
    <property type="entry name" value="RNA_pol_sigma70_r4_t2"/>
</dbReference>
<dbReference type="SUPFAM" id="SSF88659">
    <property type="entry name" value="Sigma3 and sigma4 domains of RNA polymerase sigma factors"/>
    <property type="match status" value="1"/>
</dbReference>
<dbReference type="EMBL" id="SIHI01000001">
    <property type="protein sequence ID" value="TWT57935.1"/>
    <property type="molecule type" value="Genomic_DNA"/>
</dbReference>
<evidence type="ECO:0000313" key="9">
    <source>
        <dbReference type="EMBL" id="TWT57935.1"/>
    </source>
</evidence>
<accession>A0A5C5X750</accession>
<dbReference type="GO" id="GO:0016987">
    <property type="term" value="F:sigma factor activity"/>
    <property type="evidence" value="ECO:0007669"/>
    <property type="project" value="UniProtKB-KW"/>
</dbReference>
<dbReference type="InterPro" id="IPR014284">
    <property type="entry name" value="RNA_pol_sigma-70_dom"/>
</dbReference>
<evidence type="ECO:0000256" key="3">
    <source>
        <dbReference type="ARBA" id="ARBA00023082"/>
    </source>
</evidence>
<keyword evidence="10" id="KW-1185">Reference proteome</keyword>
<organism evidence="9 10">
    <name type="scientific">Thalassoglobus neptunius</name>
    <dbReference type="NCBI Taxonomy" id="1938619"/>
    <lineage>
        <taxon>Bacteria</taxon>
        <taxon>Pseudomonadati</taxon>
        <taxon>Planctomycetota</taxon>
        <taxon>Planctomycetia</taxon>
        <taxon>Planctomycetales</taxon>
        <taxon>Planctomycetaceae</taxon>
        <taxon>Thalassoglobus</taxon>
    </lineage>
</organism>
<dbReference type="Pfam" id="PF04542">
    <property type="entry name" value="Sigma70_r2"/>
    <property type="match status" value="1"/>
</dbReference>
<comment type="similarity">
    <text evidence="1 6">Belongs to the sigma-70 factor family. ECF subfamily.</text>
</comment>
<gene>
    <name evidence="9" type="primary">sigW_4</name>
    <name evidence="9" type="ORF">KOR42_13030</name>
</gene>
<evidence type="ECO:0000256" key="4">
    <source>
        <dbReference type="ARBA" id="ARBA00023125"/>
    </source>
</evidence>
<dbReference type="SUPFAM" id="SSF88946">
    <property type="entry name" value="Sigma2 domain of RNA polymerase sigma factors"/>
    <property type="match status" value="1"/>
</dbReference>
<evidence type="ECO:0000256" key="2">
    <source>
        <dbReference type="ARBA" id="ARBA00023015"/>
    </source>
</evidence>
<name>A0A5C5X750_9PLAN</name>
<dbReference type="PROSITE" id="PS01063">
    <property type="entry name" value="SIGMA70_ECF"/>
    <property type="match status" value="1"/>
</dbReference>
<feature type="domain" description="RNA polymerase sigma-70 region 2" evidence="7">
    <location>
        <begin position="15"/>
        <end position="82"/>
    </location>
</feature>
<dbReference type="GO" id="GO:0006352">
    <property type="term" value="P:DNA-templated transcription initiation"/>
    <property type="evidence" value="ECO:0007669"/>
    <property type="project" value="InterPro"/>
</dbReference>
<dbReference type="AlphaFoldDB" id="A0A5C5X750"/>
<dbReference type="InterPro" id="IPR000838">
    <property type="entry name" value="RNA_pol_sigma70_ECF_CS"/>
</dbReference>
<keyword evidence="2 6" id="KW-0805">Transcription regulation</keyword>
<dbReference type="CDD" id="cd06171">
    <property type="entry name" value="Sigma70_r4"/>
    <property type="match status" value="1"/>
</dbReference>
<evidence type="ECO:0000259" key="8">
    <source>
        <dbReference type="Pfam" id="PF08281"/>
    </source>
</evidence>
<dbReference type="InterPro" id="IPR013325">
    <property type="entry name" value="RNA_pol_sigma_r2"/>
</dbReference>
<evidence type="ECO:0000259" key="7">
    <source>
        <dbReference type="Pfam" id="PF04542"/>
    </source>
</evidence>
<dbReference type="Gene3D" id="1.10.1740.10">
    <property type="match status" value="1"/>
</dbReference>
<feature type="domain" description="RNA polymerase sigma factor 70 region 4 type 2" evidence="8">
    <location>
        <begin position="124"/>
        <end position="176"/>
    </location>
</feature>
<evidence type="ECO:0000313" key="10">
    <source>
        <dbReference type="Proteomes" id="UP000317243"/>
    </source>
</evidence>
<dbReference type="NCBIfam" id="TIGR02937">
    <property type="entry name" value="sigma70-ECF"/>
    <property type="match status" value="1"/>
</dbReference>
<protein>
    <recommendedName>
        <fullName evidence="6">RNA polymerase sigma factor</fullName>
    </recommendedName>
</protein>
<evidence type="ECO:0000256" key="1">
    <source>
        <dbReference type="ARBA" id="ARBA00010641"/>
    </source>
</evidence>
<dbReference type="InterPro" id="IPR039425">
    <property type="entry name" value="RNA_pol_sigma-70-like"/>
</dbReference>
<dbReference type="InterPro" id="IPR013324">
    <property type="entry name" value="RNA_pol_sigma_r3/r4-like"/>
</dbReference>
<dbReference type="Proteomes" id="UP000317243">
    <property type="component" value="Unassembled WGS sequence"/>
</dbReference>